<evidence type="ECO:0000256" key="1">
    <source>
        <dbReference type="ARBA" id="ARBA00004651"/>
    </source>
</evidence>
<evidence type="ECO:0000259" key="11">
    <source>
        <dbReference type="PROSITE" id="PS50850"/>
    </source>
</evidence>
<keyword evidence="4" id="KW-1003">Cell membrane</keyword>
<dbReference type="InterPro" id="IPR005828">
    <property type="entry name" value="MFS_sugar_transport-like"/>
</dbReference>
<dbReference type="InterPro" id="IPR047984">
    <property type="entry name" value="XylE-like"/>
</dbReference>
<feature type="transmembrane region" description="Helical" evidence="10">
    <location>
        <begin position="12"/>
        <end position="39"/>
    </location>
</feature>
<dbReference type="FunFam" id="1.20.1250.20:FF:000122">
    <property type="entry name" value="D-xylose transporter XylE"/>
    <property type="match status" value="1"/>
</dbReference>
<feature type="domain" description="Major facilitator superfamily (MFS) profile" evidence="11">
    <location>
        <begin position="15"/>
        <end position="440"/>
    </location>
</feature>
<evidence type="ECO:0000313" key="12">
    <source>
        <dbReference type="EMBL" id="ABJ68111.1"/>
    </source>
</evidence>
<dbReference type="Pfam" id="PF00083">
    <property type="entry name" value="Sugar_tr"/>
    <property type="match status" value="1"/>
</dbReference>
<proteinExistence type="inferred from homology"/>
<keyword evidence="8 10" id="KW-0472">Membrane</keyword>
<dbReference type="RefSeq" id="WP_011673461.1">
    <property type="nucleotide sequence ID" value="NC_008525.1"/>
</dbReference>
<dbReference type="PRINTS" id="PR00171">
    <property type="entry name" value="SUGRTRNSPORT"/>
</dbReference>
<accession>Q03FB1</accession>
<evidence type="ECO:0000256" key="10">
    <source>
        <dbReference type="SAM" id="Phobius"/>
    </source>
</evidence>
<dbReference type="PANTHER" id="PTHR48020">
    <property type="entry name" value="PROTON MYO-INOSITOL COTRANSPORTER"/>
    <property type="match status" value="1"/>
</dbReference>
<dbReference type="InterPro" id="IPR005829">
    <property type="entry name" value="Sugar_transporter_CS"/>
</dbReference>
<dbReference type="InterPro" id="IPR036259">
    <property type="entry name" value="MFS_trans_sf"/>
</dbReference>
<evidence type="ECO:0000256" key="3">
    <source>
        <dbReference type="ARBA" id="ARBA00022448"/>
    </source>
</evidence>
<dbReference type="STRING" id="278197.PEPE_1055"/>
<dbReference type="GeneID" id="33063010"/>
<reference evidence="12 13" key="1">
    <citation type="journal article" date="2006" name="Proc. Natl. Acad. Sci. U.S.A.">
        <title>Comparative genomics of the lactic acid bacteria.</title>
        <authorList>
            <person name="Makarova K."/>
            <person name="Slesarev A."/>
            <person name="Wolf Y."/>
            <person name="Sorokin A."/>
            <person name="Mirkin B."/>
            <person name="Koonin E."/>
            <person name="Pavlov A."/>
            <person name="Pavlova N."/>
            <person name="Karamychev V."/>
            <person name="Polouchine N."/>
            <person name="Shakhova V."/>
            <person name="Grigoriev I."/>
            <person name="Lou Y."/>
            <person name="Rohksar D."/>
            <person name="Lucas S."/>
            <person name="Huang K."/>
            <person name="Goodstein D.M."/>
            <person name="Hawkins T."/>
            <person name="Plengvidhya V."/>
            <person name="Welker D."/>
            <person name="Hughes J."/>
            <person name="Goh Y."/>
            <person name="Benson A."/>
            <person name="Baldwin K."/>
            <person name="Lee J.H."/>
            <person name="Diaz-Muniz I."/>
            <person name="Dosti B."/>
            <person name="Smeianov V."/>
            <person name="Wechter W."/>
            <person name="Barabote R."/>
            <person name="Lorca G."/>
            <person name="Altermann E."/>
            <person name="Barrangou R."/>
            <person name="Ganesan B."/>
            <person name="Xie Y."/>
            <person name="Rawsthorne H."/>
            <person name="Tamir D."/>
            <person name="Parker C."/>
            <person name="Breidt F."/>
            <person name="Broadbent J."/>
            <person name="Hutkins R."/>
            <person name="O'Sullivan D."/>
            <person name="Steele J."/>
            <person name="Unlu G."/>
            <person name="Saier M."/>
            <person name="Klaenhammer T."/>
            <person name="Richardson P."/>
            <person name="Kozyavkin S."/>
            <person name="Weimer B."/>
            <person name="Mills D."/>
        </authorList>
    </citation>
    <scope>NUCLEOTIDE SEQUENCE [LARGE SCALE GENOMIC DNA]</scope>
    <source>
        <strain evidence="13">ATCC 25745 / CCUG 21536 / LMG 10740 / 183-1w</strain>
    </source>
</reference>
<feature type="transmembrane region" description="Helical" evidence="10">
    <location>
        <begin position="418"/>
        <end position="436"/>
    </location>
</feature>
<feature type="transmembrane region" description="Helical" evidence="10">
    <location>
        <begin position="139"/>
        <end position="157"/>
    </location>
</feature>
<comment type="similarity">
    <text evidence="2 9">Belongs to the major facilitator superfamily. Sugar transporter (TC 2.A.1.1) family.</text>
</comment>
<feature type="transmembrane region" description="Helical" evidence="10">
    <location>
        <begin position="253"/>
        <end position="279"/>
    </location>
</feature>
<comment type="subcellular location">
    <subcellularLocation>
        <location evidence="1">Cell membrane</location>
        <topology evidence="1">Multi-pass membrane protein</topology>
    </subcellularLocation>
</comment>
<sequence length="460" mass="49759">MNANKKRISPYVILISCAAALGGLLFGYDTAVISGAVGFLQIKFTLSSAQVGWVTSCILIGCALGVSIAGILSDLFGRKKILALSAVIFALSSLGAAFAGSYMILVIWRMLAGIGIGLTSLITPLYIAEMAPSNVRGKLVSVNQLAITIGIFIVYFVNAAIASNATQLWNVSTGWRWMMGVGVIPSLLFLIALIPAGESPRWLSQHGKSEAAYKVLQKVEISDEAAEKSLEEIQMSEEVVDDTKFRDLFNKTWLPVLIIGVLLALFQQFSGSNAIMYYAPEIFKGAGFGQSGAFMATVSIGVINMVITIVALGLVDKIGRKKLLGWGSFAMSCCLLVVSICFFVHAATSITLTFVLLAIAAYAVSLAPVTWILISEIFPLKIRGRAMSICTAVLWLSDFTLSYTFPILTQNIGEGWTFMLYVVVTALSAIFVWKLVPETRGKSLEEIEVYWHAKSKTHVK</sequence>
<evidence type="ECO:0000313" key="13">
    <source>
        <dbReference type="Proteomes" id="UP000000773"/>
    </source>
</evidence>
<dbReference type="PROSITE" id="PS00217">
    <property type="entry name" value="SUGAR_TRANSPORT_2"/>
    <property type="match status" value="1"/>
</dbReference>
<dbReference type="CDD" id="cd17359">
    <property type="entry name" value="MFS_XylE_like"/>
    <property type="match status" value="1"/>
</dbReference>
<dbReference type="GO" id="GO:0005886">
    <property type="term" value="C:plasma membrane"/>
    <property type="evidence" value="ECO:0007669"/>
    <property type="project" value="UniProtKB-SubCell"/>
</dbReference>
<keyword evidence="7 10" id="KW-1133">Transmembrane helix</keyword>
<dbReference type="InterPro" id="IPR020846">
    <property type="entry name" value="MFS_dom"/>
</dbReference>
<feature type="transmembrane region" description="Helical" evidence="10">
    <location>
        <begin position="177"/>
        <end position="196"/>
    </location>
</feature>
<evidence type="ECO:0000256" key="5">
    <source>
        <dbReference type="ARBA" id="ARBA00022597"/>
    </source>
</evidence>
<dbReference type="NCBIfam" id="TIGR00879">
    <property type="entry name" value="SP"/>
    <property type="match status" value="1"/>
</dbReference>
<dbReference type="Gene3D" id="1.20.1250.20">
    <property type="entry name" value="MFS general substrate transporter like domains"/>
    <property type="match status" value="2"/>
</dbReference>
<feature type="transmembrane region" description="Helical" evidence="10">
    <location>
        <begin position="352"/>
        <end position="374"/>
    </location>
</feature>
<dbReference type="OrthoDB" id="9783823at2"/>
<dbReference type="InterPro" id="IPR050814">
    <property type="entry name" value="Myo-inositol_Transporter"/>
</dbReference>
<dbReference type="EMBL" id="CP000422">
    <property type="protein sequence ID" value="ABJ68111.1"/>
    <property type="molecule type" value="Genomic_DNA"/>
</dbReference>
<dbReference type="SUPFAM" id="SSF103473">
    <property type="entry name" value="MFS general substrate transporter"/>
    <property type="match status" value="1"/>
</dbReference>
<dbReference type="eggNOG" id="COG2814">
    <property type="taxonomic scope" value="Bacteria"/>
</dbReference>
<dbReference type="HOGENOM" id="CLU_001265_30_5_9"/>
<evidence type="ECO:0000256" key="2">
    <source>
        <dbReference type="ARBA" id="ARBA00010992"/>
    </source>
</evidence>
<evidence type="ECO:0000256" key="7">
    <source>
        <dbReference type="ARBA" id="ARBA00022989"/>
    </source>
</evidence>
<feature type="transmembrane region" description="Helical" evidence="10">
    <location>
        <begin position="81"/>
        <end position="100"/>
    </location>
</feature>
<dbReference type="KEGG" id="ppe:PEPE_1055"/>
<dbReference type="Proteomes" id="UP000000773">
    <property type="component" value="Chromosome"/>
</dbReference>
<dbReference type="PANTHER" id="PTHR48020:SF12">
    <property type="entry name" value="PROTON MYO-INOSITOL COTRANSPORTER"/>
    <property type="match status" value="1"/>
</dbReference>
<dbReference type="InterPro" id="IPR003663">
    <property type="entry name" value="Sugar/inositol_transpt"/>
</dbReference>
<feature type="transmembrane region" description="Helical" evidence="10">
    <location>
        <begin position="386"/>
        <end position="406"/>
    </location>
</feature>
<feature type="transmembrane region" description="Helical" evidence="10">
    <location>
        <begin position="291"/>
        <end position="314"/>
    </location>
</feature>
<keyword evidence="5" id="KW-0762">Sugar transport</keyword>
<evidence type="ECO:0000256" key="9">
    <source>
        <dbReference type="RuleBase" id="RU003346"/>
    </source>
</evidence>
<feature type="transmembrane region" description="Helical" evidence="10">
    <location>
        <begin position="326"/>
        <end position="346"/>
    </location>
</feature>
<keyword evidence="3 9" id="KW-0813">Transport</keyword>
<evidence type="ECO:0000256" key="8">
    <source>
        <dbReference type="ARBA" id="ARBA00023136"/>
    </source>
</evidence>
<name>Q03FB1_PEDPA</name>
<dbReference type="PROSITE" id="PS00216">
    <property type="entry name" value="SUGAR_TRANSPORT_1"/>
    <property type="match status" value="2"/>
</dbReference>
<protein>
    <submittedName>
        <fullName evidence="12">D-xylose proton-symporter</fullName>
    </submittedName>
</protein>
<evidence type="ECO:0000256" key="6">
    <source>
        <dbReference type="ARBA" id="ARBA00022692"/>
    </source>
</evidence>
<dbReference type="GO" id="GO:0022857">
    <property type="term" value="F:transmembrane transporter activity"/>
    <property type="evidence" value="ECO:0007669"/>
    <property type="project" value="InterPro"/>
</dbReference>
<organism evidence="12 13">
    <name type="scientific">Pediococcus pentosaceus (strain ATCC 25745 / CCUG 21536 / LMG 10740 / 183-1w)</name>
    <dbReference type="NCBI Taxonomy" id="278197"/>
    <lineage>
        <taxon>Bacteria</taxon>
        <taxon>Bacillati</taxon>
        <taxon>Bacillota</taxon>
        <taxon>Bacilli</taxon>
        <taxon>Lactobacillales</taxon>
        <taxon>Lactobacillaceae</taxon>
        <taxon>Pediococcus</taxon>
    </lineage>
</organism>
<feature type="transmembrane region" description="Helical" evidence="10">
    <location>
        <begin position="51"/>
        <end position="72"/>
    </location>
</feature>
<evidence type="ECO:0000256" key="4">
    <source>
        <dbReference type="ARBA" id="ARBA00022475"/>
    </source>
</evidence>
<gene>
    <name evidence="12" type="ordered locus">PEPE_1055</name>
</gene>
<feature type="transmembrane region" description="Helical" evidence="10">
    <location>
        <begin position="106"/>
        <end position="127"/>
    </location>
</feature>
<dbReference type="PROSITE" id="PS50850">
    <property type="entry name" value="MFS"/>
    <property type="match status" value="1"/>
</dbReference>
<dbReference type="AlphaFoldDB" id="Q03FB1"/>
<keyword evidence="6 10" id="KW-0812">Transmembrane</keyword>